<dbReference type="Pfam" id="PF12146">
    <property type="entry name" value="Hydrolase_4"/>
    <property type="match status" value="1"/>
</dbReference>
<sequence>MQRNVWISQNGQSLQGWYVKAKPARQAPLLLYFGGNAEEVTGFLSYKDELPGIGMVTFNYRGYGGSDGQPGEQALFDDALRIYDHFGNLPEVDTRQIIVMGRSLGTGVAVYLAAQRPVHRLILTSPYDSIQSLAQAQYPYVPINWLLKHPFDSLVRAPRIKTPVLAFIGGNDRIIPASHAETLLQAWGGEMHKVLIPQADHNTLGNSQNYWQQIRDFLKVDNNGSL</sequence>
<protein>
    <submittedName>
        <fullName evidence="2">Alpha/beta hydrolase family protein</fullName>
    </submittedName>
</protein>
<feature type="domain" description="Serine aminopeptidase S33" evidence="1">
    <location>
        <begin position="51"/>
        <end position="133"/>
    </location>
</feature>
<dbReference type="OrthoDB" id="9798884at2"/>
<evidence type="ECO:0000313" key="2">
    <source>
        <dbReference type="EMBL" id="SEH04404.1"/>
    </source>
</evidence>
<evidence type="ECO:0000313" key="3">
    <source>
        <dbReference type="Proteomes" id="UP000236724"/>
    </source>
</evidence>
<reference evidence="2 3" key="1">
    <citation type="submission" date="2016-10" db="EMBL/GenBank/DDBJ databases">
        <authorList>
            <person name="de Groot N.N."/>
        </authorList>
    </citation>
    <scope>NUCLEOTIDE SEQUENCE [LARGE SCALE GENOMIC DNA]</scope>
    <source>
        <strain evidence="2">MBHS1</strain>
    </source>
</reference>
<dbReference type="Gene3D" id="3.40.50.1820">
    <property type="entry name" value="alpha/beta hydrolase"/>
    <property type="match status" value="1"/>
</dbReference>
<evidence type="ECO:0000259" key="1">
    <source>
        <dbReference type="Pfam" id="PF12146"/>
    </source>
</evidence>
<dbReference type="InterPro" id="IPR022742">
    <property type="entry name" value="Hydrolase_4"/>
</dbReference>
<dbReference type="PANTHER" id="PTHR12277:SF81">
    <property type="entry name" value="PROTEIN ABHD13"/>
    <property type="match status" value="1"/>
</dbReference>
<proteinExistence type="predicted"/>
<gene>
    <name evidence="2" type="ORF">MBHS_00250</name>
</gene>
<dbReference type="Proteomes" id="UP000236724">
    <property type="component" value="Unassembled WGS sequence"/>
</dbReference>
<dbReference type="AlphaFoldDB" id="A0A1H6F5Z7"/>
<dbReference type="EMBL" id="FMSV02000051">
    <property type="protein sequence ID" value="SEH04404.1"/>
    <property type="molecule type" value="Genomic_DNA"/>
</dbReference>
<dbReference type="SUPFAM" id="SSF53474">
    <property type="entry name" value="alpha/beta-Hydrolases"/>
    <property type="match status" value="1"/>
</dbReference>
<keyword evidence="2" id="KW-0378">Hydrolase</keyword>
<keyword evidence="3" id="KW-1185">Reference proteome</keyword>
<accession>A0A1H6F5Z7</accession>
<dbReference type="InterPro" id="IPR029058">
    <property type="entry name" value="AB_hydrolase_fold"/>
</dbReference>
<organism evidence="2 3">
    <name type="scientific">Candidatus Venteria ishoeyi</name>
    <dbReference type="NCBI Taxonomy" id="1899563"/>
    <lineage>
        <taxon>Bacteria</taxon>
        <taxon>Pseudomonadati</taxon>
        <taxon>Pseudomonadota</taxon>
        <taxon>Gammaproteobacteria</taxon>
        <taxon>Thiotrichales</taxon>
        <taxon>Thiotrichaceae</taxon>
        <taxon>Venteria</taxon>
    </lineage>
</organism>
<name>A0A1H6F5Z7_9GAMM</name>
<dbReference type="GO" id="GO:0016787">
    <property type="term" value="F:hydrolase activity"/>
    <property type="evidence" value="ECO:0007669"/>
    <property type="project" value="UniProtKB-KW"/>
</dbReference>
<dbReference type="PANTHER" id="PTHR12277">
    <property type="entry name" value="ALPHA/BETA HYDROLASE DOMAIN-CONTAINING PROTEIN"/>
    <property type="match status" value="1"/>
</dbReference>